<evidence type="ECO:0000313" key="2">
    <source>
        <dbReference type="Proteomes" id="UP000747542"/>
    </source>
</evidence>
<dbReference type="EMBL" id="JAHLQT010035566">
    <property type="protein sequence ID" value="KAG7158332.1"/>
    <property type="molecule type" value="Genomic_DNA"/>
</dbReference>
<proteinExistence type="predicted"/>
<evidence type="ECO:0000313" key="1">
    <source>
        <dbReference type="EMBL" id="KAG7158332.1"/>
    </source>
</evidence>
<reference evidence="1" key="1">
    <citation type="journal article" date="2021" name="Sci. Adv.">
        <title>The American lobster genome reveals insights on longevity, neural, and immune adaptations.</title>
        <authorList>
            <person name="Polinski J.M."/>
            <person name="Zimin A.V."/>
            <person name="Clark K.F."/>
            <person name="Kohn A.B."/>
            <person name="Sadowski N."/>
            <person name="Timp W."/>
            <person name="Ptitsyn A."/>
            <person name="Khanna P."/>
            <person name="Romanova D.Y."/>
            <person name="Williams P."/>
            <person name="Greenwood S.J."/>
            <person name="Moroz L.L."/>
            <person name="Walt D.R."/>
            <person name="Bodnar A.G."/>
        </authorList>
    </citation>
    <scope>NUCLEOTIDE SEQUENCE</scope>
    <source>
        <strain evidence="1">GMGI-L3</strain>
    </source>
</reference>
<dbReference type="Proteomes" id="UP000747542">
    <property type="component" value="Unassembled WGS sequence"/>
</dbReference>
<dbReference type="AlphaFoldDB" id="A0A8J5MP73"/>
<gene>
    <name evidence="1" type="ORF">Hamer_G008983</name>
</gene>
<sequence>MIQDIESESGEREQVIGVLESNSRKYQKQYNERVNARQQSLITRFLSQCRPAKEDQQRKVEVDEHIGEMPENFDFAGFVKC</sequence>
<comment type="caution">
    <text evidence="1">The sequence shown here is derived from an EMBL/GenBank/DDBJ whole genome shotgun (WGS) entry which is preliminary data.</text>
</comment>
<keyword evidence="2" id="KW-1185">Reference proteome</keyword>
<accession>A0A8J5MP73</accession>
<protein>
    <submittedName>
        <fullName evidence="1">Uncharacterized protein</fullName>
    </submittedName>
</protein>
<name>A0A8J5MP73_HOMAM</name>
<organism evidence="1 2">
    <name type="scientific">Homarus americanus</name>
    <name type="common">American lobster</name>
    <dbReference type="NCBI Taxonomy" id="6706"/>
    <lineage>
        <taxon>Eukaryota</taxon>
        <taxon>Metazoa</taxon>
        <taxon>Ecdysozoa</taxon>
        <taxon>Arthropoda</taxon>
        <taxon>Crustacea</taxon>
        <taxon>Multicrustacea</taxon>
        <taxon>Malacostraca</taxon>
        <taxon>Eumalacostraca</taxon>
        <taxon>Eucarida</taxon>
        <taxon>Decapoda</taxon>
        <taxon>Pleocyemata</taxon>
        <taxon>Astacidea</taxon>
        <taxon>Nephropoidea</taxon>
        <taxon>Nephropidae</taxon>
        <taxon>Homarus</taxon>
    </lineage>
</organism>